<dbReference type="Proteomes" id="UP001177003">
    <property type="component" value="Chromosome 4"/>
</dbReference>
<evidence type="ECO:0000313" key="1">
    <source>
        <dbReference type="EMBL" id="CAI9282883.1"/>
    </source>
</evidence>
<name>A0AA36E5E6_LACSI</name>
<keyword evidence="2" id="KW-1185">Reference proteome</keyword>
<reference evidence="1" key="1">
    <citation type="submission" date="2023-04" db="EMBL/GenBank/DDBJ databases">
        <authorList>
            <person name="Vijverberg K."/>
            <person name="Xiong W."/>
            <person name="Schranz E."/>
        </authorList>
    </citation>
    <scope>NUCLEOTIDE SEQUENCE</scope>
</reference>
<protein>
    <submittedName>
        <fullName evidence="1">Uncharacterized protein</fullName>
    </submittedName>
</protein>
<evidence type="ECO:0000313" key="2">
    <source>
        <dbReference type="Proteomes" id="UP001177003"/>
    </source>
</evidence>
<gene>
    <name evidence="1" type="ORF">LSALG_LOCUS22504</name>
</gene>
<dbReference type="AlphaFoldDB" id="A0AA36E5E6"/>
<accession>A0AA36E5E6</accession>
<organism evidence="1 2">
    <name type="scientific">Lactuca saligna</name>
    <name type="common">Willowleaf lettuce</name>
    <dbReference type="NCBI Taxonomy" id="75948"/>
    <lineage>
        <taxon>Eukaryota</taxon>
        <taxon>Viridiplantae</taxon>
        <taxon>Streptophyta</taxon>
        <taxon>Embryophyta</taxon>
        <taxon>Tracheophyta</taxon>
        <taxon>Spermatophyta</taxon>
        <taxon>Magnoliopsida</taxon>
        <taxon>eudicotyledons</taxon>
        <taxon>Gunneridae</taxon>
        <taxon>Pentapetalae</taxon>
        <taxon>asterids</taxon>
        <taxon>campanulids</taxon>
        <taxon>Asterales</taxon>
        <taxon>Asteraceae</taxon>
        <taxon>Cichorioideae</taxon>
        <taxon>Cichorieae</taxon>
        <taxon>Lactucinae</taxon>
        <taxon>Lactuca</taxon>
    </lineage>
</organism>
<proteinExistence type="predicted"/>
<dbReference type="EMBL" id="OX465080">
    <property type="protein sequence ID" value="CAI9282883.1"/>
    <property type="molecule type" value="Genomic_DNA"/>
</dbReference>
<sequence>MDVDIVVILKRKPILNPFLLPDDFGIFNVGFTERDRWGVIYKTKEDKIVKNCMLFLRDKHMYSIASLNRTLERFEAYKSNSVAYVKCVSDMINWWIVVWRTLLKTNS</sequence>